<gene>
    <name evidence="2" type="ORF">CI088_13820</name>
</gene>
<reference evidence="2 3" key="1">
    <citation type="submission" date="2017-11" db="EMBL/GenBank/DDBJ databases">
        <title>Draft genome sequence of Enterococcus plantarum TRW2 strain isolated from lettuce.</title>
        <authorList>
            <person name="Kim E.B."/>
            <person name="Marco M.L."/>
            <person name="Williams T.R."/>
            <person name="You I.H."/>
        </authorList>
    </citation>
    <scope>NUCLEOTIDE SEQUENCE [LARGE SCALE GENOMIC DNA]</scope>
    <source>
        <strain evidence="2 3">TRW2</strain>
    </source>
</reference>
<accession>A0A2W3YT35</accession>
<protein>
    <submittedName>
        <fullName evidence="2">Uncharacterized protein</fullName>
    </submittedName>
</protein>
<dbReference type="STRING" id="1077675.BCR22_06705"/>
<name>A0A2W3YT35_9ENTE</name>
<organism evidence="2 3">
    <name type="scientific">Enterococcus plantarum</name>
    <dbReference type="NCBI Taxonomy" id="1077675"/>
    <lineage>
        <taxon>Bacteria</taxon>
        <taxon>Bacillati</taxon>
        <taxon>Bacillota</taxon>
        <taxon>Bacilli</taxon>
        <taxon>Lactobacillales</taxon>
        <taxon>Enterococcaceae</taxon>
        <taxon>Enterococcus</taxon>
    </lineage>
</organism>
<dbReference type="Proteomes" id="UP000249828">
    <property type="component" value="Unassembled WGS sequence"/>
</dbReference>
<dbReference type="AlphaFoldDB" id="A0A2W3YT35"/>
<evidence type="ECO:0000256" key="1">
    <source>
        <dbReference type="SAM" id="Coils"/>
    </source>
</evidence>
<dbReference type="EMBL" id="PIEU01000111">
    <property type="protein sequence ID" value="PZL71058.1"/>
    <property type="molecule type" value="Genomic_DNA"/>
</dbReference>
<evidence type="ECO:0000313" key="3">
    <source>
        <dbReference type="Proteomes" id="UP000249828"/>
    </source>
</evidence>
<sequence length="64" mass="7677">MSTIFVRESQHITFEQQDQAIKKQLKVIGKLQKRVKAEQRRKNQLASQLKELKQQQNTKEEINR</sequence>
<evidence type="ECO:0000313" key="2">
    <source>
        <dbReference type="EMBL" id="PZL71058.1"/>
    </source>
</evidence>
<feature type="coiled-coil region" evidence="1">
    <location>
        <begin position="28"/>
        <end position="62"/>
    </location>
</feature>
<comment type="caution">
    <text evidence="2">The sequence shown here is derived from an EMBL/GenBank/DDBJ whole genome shotgun (WGS) entry which is preliminary data.</text>
</comment>
<keyword evidence="1" id="KW-0175">Coiled coil</keyword>
<dbReference type="OrthoDB" id="2194726at2"/>
<proteinExistence type="predicted"/>
<keyword evidence="3" id="KW-1185">Reference proteome</keyword>